<dbReference type="eggNOG" id="ENOG5032NFW">
    <property type="taxonomic scope" value="Bacteria"/>
</dbReference>
<dbReference type="EMBL" id="CP020867">
    <property type="protein sequence ID" value="ARJ55824.1"/>
    <property type="molecule type" value="Genomic_DNA"/>
</dbReference>
<dbReference type="KEGG" id="ccun:CCUN_0165"/>
<dbReference type="STRING" id="1121267.CCUN_0165"/>
<protein>
    <recommendedName>
        <fullName evidence="3">Tram-like protein</fullName>
    </recommendedName>
</protein>
<organism evidence="1 2">
    <name type="scientific">Campylobacter cuniculorum DSM 23162 = LMG 24588</name>
    <dbReference type="NCBI Taxonomy" id="1121267"/>
    <lineage>
        <taxon>Bacteria</taxon>
        <taxon>Pseudomonadati</taxon>
        <taxon>Campylobacterota</taxon>
        <taxon>Epsilonproteobacteria</taxon>
        <taxon>Campylobacterales</taxon>
        <taxon>Campylobacteraceae</taxon>
        <taxon>Campylobacter</taxon>
    </lineage>
</organism>
<name>A0A1W6BUS2_9BACT</name>
<dbReference type="Proteomes" id="UP000192902">
    <property type="component" value="Chromosome"/>
</dbReference>
<accession>A0A1W6BUS2</accession>
<dbReference type="AlphaFoldDB" id="A0A1W6BUS2"/>
<evidence type="ECO:0000313" key="1">
    <source>
        <dbReference type="EMBL" id="ARJ55824.1"/>
    </source>
</evidence>
<evidence type="ECO:0000313" key="2">
    <source>
        <dbReference type="Proteomes" id="UP000192902"/>
    </source>
</evidence>
<gene>
    <name evidence="1" type="ORF">CCUN_0165</name>
</gene>
<sequence>MKNLEENLKILDFHFEDFRILNLEKLTKKKSYLCGFNHKALVFVYRAKTRFLSKDALFLEKLLEQIFEEKLLIESQISEKYFIYKAALCSKAKKFLEEKGFKVYALM</sequence>
<dbReference type="RefSeq" id="WP_027305112.1">
    <property type="nucleotide sequence ID" value="NZ_CP020867.1"/>
</dbReference>
<reference evidence="1 2" key="1">
    <citation type="submission" date="2017-04" db="EMBL/GenBank/DDBJ databases">
        <title>Complete genome sequence of the Campylobacter cuniculorum type strain LMG24588.</title>
        <authorList>
            <person name="Miller W.G."/>
            <person name="Yee E."/>
            <person name="Revez J."/>
            <person name="Bono J.L."/>
            <person name="Rossi M."/>
        </authorList>
    </citation>
    <scope>NUCLEOTIDE SEQUENCE [LARGE SCALE GENOMIC DNA]</scope>
    <source>
        <strain evidence="1 2">LMG 24588</strain>
    </source>
</reference>
<evidence type="ECO:0008006" key="3">
    <source>
        <dbReference type="Google" id="ProtNLM"/>
    </source>
</evidence>
<proteinExistence type="predicted"/>